<dbReference type="AlphaFoldDB" id="A0A1I3PKY1"/>
<protein>
    <submittedName>
        <fullName evidence="1">Uncharacterized protein</fullName>
    </submittedName>
</protein>
<keyword evidence="2" id="KW-1185">Reference proteome</keyword>
<organism evidence="1 2">
    <name type="scientific">Thermoflavimicrobium dichotomicum</name>
    <dbReference type="NCBI Taxonomy" id="46223"/>
    <lineage>
        <taxon>Bacteria</taxon>
        <taxon>Bacillati</taxon>
        <taxon>Bacillota</taxon>
        <taxon>Bacilli</taxon>
        <taxon>Bacillales</taxon>
        <taxon>Thermoactinomycetaceae</taxon>
        <taxon>Thermoflavimicrobium</taxon>
    </lineage>
</organism>
<evidence type="ECO:0000313" key="2">
    <source>
        <dbReference type="Proteomes" id="UP000199545"/>
    </source>
</evidence>
<dbReference type="RefSeq" id="WP_093229342.1">
    <property type="nucleotide sequence ID" value="NZ_FORR01000006.1"/>
</dbReference>
<name>A0A1I3PKY1_9BACL</name>
<accession>A0A1I3PKY1</accession>
<dbReference type="OrthoDB" id="1751088at2"/>
<sequence length="202" mass="23066">MSDPLNEMNQKAFRSSNKSSKKDLFSKNWFTPPISLKKQTFTEGDHNVQTITLMIEISNEDAKELSDVRLTHFIPKESPFSFNQVEVDQTILPDTHPGEGIDLGTISLGQTKQLIFQSKVDQEVDLSKFDSKIIVTFKDKKHNTMYEFTFSNKGALQLEKSPFCNCPSLQDCSCEETSYKIVADGDDDLDFDLDDELDFWLD</sequence>
<dbReference type="Proteomes" id="UP000199545">
    <property type="component" value="Unassembled WGS sequence"/>
</dbReference>
<dbReference type="STRING" id="46223.SAMN05421852_10622"/>
<proteinExistence type="predicted"/>
<dbReference type="EMBL" id="FORR01000006">
    <property type="protein sequence ID" value="SFJ22364.1"/>
    <property type="molecule type" value="Genomic_DNA"/>
</dbReference>
<evidence type="ECO:0000313" key="1">
    <source>
        <dbReference type="EMBL" id="SFJ22364.1"/>
    </source>
</evidence>
<reference evidence="1 2" key="1">
    <citation type="submission" date="2016-10" db="EMBL/GenBank/DDBJ databases">
        <authorList>
            <person name="de Groot N.N."/>
        </authorList>
    </citation>
    <scope>NUCLEOTIDE SEQUENCE [LARGE SCALE GENOMIC DNA]</scope>
    <source>
        <strain evidence="1 2">DSM 44778</strain>
    </source>
</reference>
<gene>
    <name evidence="1" type="ORF">SAMN05421852_10622</name>
</gene>